<accession>A0A8K0JZH9</accession>
<feature type="region of interest" description="Disordered" evidence="1">
    <location>
        <begin position="136"/>
        <end position="198"/>
    </location>
</feature>
<evidence type="ECO:0000313" key="2">
    <source>
        <dbReference type="EMBL" id="KAG8225550.1"/>
    </source>
</evidence>
<feature type="compositionally biased region" description="Polar residues" evidence="1">
    <location>
        <begin position="13"/>
        <end position="27"/>
    </location>
</feature>
<dbReference type="OrthoDB" id="10065820at2759"/>
<organism evidence="2 3">
    <name type="scientific">Ladona fulva</name>
    <name type="common">Scarce chaser dragonfly</name>
    <name type="synonym">Libellula fulva</name>
    <dbReference type="NCBI Taxonomy" id="123851"/>
    <lineage>
        <taxon>Eukaryota</taxon>
        <taxon>Metazoa</taxon>
        <taxon>Ecdysozoa</taxon>
        <taxon>Arthropoda</taxon>
        <taxon>Hexapoda</taxon>
        <taxon>Insecta</taxon>
        <taxon>Pterygota</taxon>
        <taxon>Palaeoptera</taxon>
        <taxon>Odonata</taxon>
        <taxon>Epiprocta</taxon>
        <taxon>Anisoptera</taxon>
        <taxon>Libelluloidea</taxon>
        <taxon>Libellulidae</taxon>
        <taxon>Ladona</taxon>
    </lineage>
</organism>
<feature type="region of interest" description="Disordered" evidence="1">
    <location>
        <begin position="216"/>
        <end position="262"/>
    </location>
</feature>
<feature type="non-terminal residue" evidence="2">
    <location>
        <position position="1"/>
    </location>
</feature>
<gene>
    <name evidence="2" type="ORF">J437_LFUL002066</name>
</gene>
<dbReference type="EMBL" id="KZ308242">
    <property type="protein sequence ID" value="KAG8225550.1"/>
    <property type="molecule type" value="Genomic_DNA"/>
</dbReference>
<reference evidence="2" key="2">
    <citation type="submission" date="2017-10" db="EMBL/GenBank/DDBJ databases">
        <title>Ladona fulva Genome sequencing and assembly.</title>
        <authorList>
            <person name="Murali S."/>
            <person name="Richards S."/>
            <person name="Bandaranaike D."/>
            <person name="Bellair M."/>
            <person name="Blankenburg K."/>
            <person name="Chao H."/>
            <person name="Dinh H."/>
            <person name="Doddapaneni H."/>
            <person name="Dugan-Rocha S."/>
            <person name="Elkadiri S."/>
            <person name="Gnanaolivu R."/>
            <person name="Hernandez B."/>
            <person name="Skinner E."/>
            <person name="Javaid M."/>
            <person name="Lee S."/>
            <person name="Li M."/>
            <person name="Ming W."/>
            <person name="Munidasa M."/>
            <person name="Muniz J."/>
            <person name="Nguyen L."/>
            <person name="Hughes D."/>
            <person name="Osuji N."/>
            <person name="Pu L.-L."/>
            <person name="Puazo M."/>
            <person name="Qu C."/>
            <person name="Quiroz J."/>
            <person name="Raj R."/>
            <person name="Weissenberger G."/>
            <person name="Xin Y."/>
            <person name="Zou X."/>
            <person name="Han Y."/>
            <person name="Worley K."/>
            <person name="Muzny D."/>
            <person name="Gibbs R."/>
        </authorList>
    </citation>
    <scope>NUCLEOTIDE SEQUENCE</scope>
    <source>
        <strain evidence="2">Sampled in the wild</strain>
    </source>
</reference>
<comment type="caution">
    <text evidence="2">The sequence shown here is derived from an EMBL/GenBank/DDBJ whole genome shotgun (WGS) entry which is preliminary data.</text>
</comment>
<dbReference type="AlphaFoldDB" id="A0A8K0JZH9"/>
<keyword evidence="3" id="KW-1185">Reference proteome</keyword>
<dbReference type="PANTHER" id="PTHR31518">
    <property type="entry name" value="ARGININE/SERINE-RICH PROTEIN PNISR"/>
    <property type="match status" value="1"/>
</dbReference>
<feature type="compositionally biased region" description="Basic and acidic residues" evidence="1">
    <location>
        <begin position="162"/>
        <end position="175"/>
    </location>
</feature>
<protein>
    <submittedName>
        <fullName evidence="2">Uncharacterized protein</fullName>
    </submittedName>
</protein>
<feature type="compositionally biased region" description="Basic and acidic residues" evidence="1">
    <location>
        <begin position="216"/>
        <end position="236"/>
    </location>
</feature>
<feature type="compositionally biased region" description="Low complexity" evidence="1">
    <location>
        <begin position="59"/>
        <end position="75"/>
    </location>
</feature>
<feature type="non-terminal residue" evidence="2">
    <location>
        <position position="262"/>
    </location>
</feature>
<dbReference type="InterPro" id="IPR031937">
    <property type="entry name" value="PNISR"/>
</dbReference>
<dbReference type="Pfam" id="PF15996">
    <property type="entry name" value="PNISR"/>
    <property type="match status" value="1"/>
</dbReference>
<proteinExistence type="predicted"/>
<evidence type="ECO:0000313" key="3">
    <source>
        <dbReference type="Proteomes" id="UP000792457"/>
    </source>
</evidence>
<dbReference type="Proteomes" id="UP000792457">
    <property type="component" value="Unassembled WGS sequence"/>
</dbReference>
<feature type="region of interest" description="Disordered" evidence="1">
    <location>
        <begin position="1"/>
        <end position="81"/>
    </location>
</feature>
<evidence type="ECO:0000256" key="1">
    <source>
        <dbReference type="SAM" id="MobiDB-lite"/>
    </source>
</evidence>
<sequence>PLDDKDSDLFTEASGSWGSWNNWQQTQHWGPGWHGPGVGTNATWTGTPSHPPPNHPHTHIAPPTGGKEPPSVSVSVPPPSHQMGSHFPFTPHNASGPMYGEHNHPPSFDYNHGAEGVDHFGQMGFWGTGEAGADMGPSPFIRHNRHGDWRGNRGPPGMPGRPYHDHQSRHGPSEHSDEEDEQSGGTVLDAAKRRQLPAWIREGLEKMEREKMKQLERERMMKEREAAAKKLKDQEHLNASQLNEKEDGILASNLGTIPKRSK</sequence>
<reference evidence="2" key="1">
    <citation type="submission" date="2013-04" db="EMBL/GenBank/DDBJ databases">
        <authorList>
            <person name="Qu J."/>
            <person name="Murali S.C."/>
            <person name="Bandaranaike D."/>
            <person name="Bellair M."/>
            <person name="Blankenburg K."/>
            <person name="Chao H."/>
            <person name="Dinh H."/>
            <person name="Doddapaneni H."/>
            <person name="Downs B."/>
            <person name="Dugan-Rocha S."/>
            <person name="Elkadiri S."/>
            <person name="Gnanaolivu R.D."/>
            <person name="Hernandez B."/>
            <person name="Javaid M."/>
            <person name="Jayaseelan J.C."/>
            <person name="Lee S."/>
            <person name="Li M."/>
            <person name="Ming W."/>
            <person name="Munidasa M."/>
            <person name="Muniz J."/>
            <person name="Nguyen L."/>
            <person name="Ongeri F."/>
            <person name="Osuji N."/>
            <person name="Pu L.-L."/>
            <person name="Puazo M."/>
            <person name="Qu C."/>
            <person name="Quiroz J."/>
            <person name="Raj R."/>
            <person name="Weissenberger G."/>
            <person name="Xin Y."/>
            <person name="Zou X."/>
            <person name="Han Y."/>
            <person name="Richards S."/>
            <person name="Worley K."/>
            <person name="Muzny D."/>
            <person name="Gibbs R."/>
        </authorList>
    </citation>
    <scope>NUCLEOTIDE SEQUENCE</scope>
    <source>
        <strain evidence="2">Sampled in the wild</strain>
    </source>
</reference>
<name>A0A8K0JZH9_LADFU</name>